<organism evidence="1">
    <name type="scientific">Notodromas monacha</name>
    <dbReference type="NCBI Taxonomy" id="399045"/>
    <lineage>
        <taxon>Eukaryota</taxon>
        <taxon>Metazoa</taxon>
        <taxon>Ecdysozoa</taxon>
        <taxon>Arthropoda</taxon>
        <taxon>Crustacea</taxon>
        <taxon>Oligostraca</taxon>
        <taxon>Ostracoda</taxon>
        <taxon>Podocopa</taxon>
        <taxon>Podocopida</taxon>
        <taxon>Cypridocopina</taxon>
        <taxon>Cypridoidea</taxon>
        <taxon>Cyprididae</taxon>
        <taxon>Notodromas</taxon>
    </lineage>
</organism>
<name>A0A7R9C0M2_9CRUS</name>
<gene>
    <name evidence="1" type="ORF">NMOB1V02_LOCUS11447</name>
</gene>
<keyword evidence="2" id="KW-1185">Reference proteome</keyword>
<protein>
    <submittedName>
        <fullName evidence="1">Uncharacterized protein</fullName>
    </submittedName>
</protein>
<evidence type="ECO:0000313" key="2">
    <source>
        <dbReference type="Proteomes" id="UP000678499"/>
    </source>
</evidence>
<accession>A0A7R9C0M2</accession>
<sequence>MRKEIMKIVDDTMSAIISSEMKKVIELSEDRTLLGLRRIENALAECLRNAEDIREVVTCDETARGAINRIFEHLHTMYKQDLLEQAARLWGYVENEKPHELECFEAGLAELAAVHIPGDLREIFNGDHHRKSCETALREDEPVKEDAYNFCEPGPKSMHVCP</sequence>
<evidence type="ECO:0000313" key="1">
    <source>
        <dbReference type="EMBL" id="CAD7283837.1"/>
    </source>
</evidence>
<dbReference type="AlphaFoldDB" id="A0A7R9C0M2"/>
<reference evidence="1" key="1">
    <citation type="submission" date="2020-11" db="EMBL/GenBank/DDBJ databases">
        <authorList>
            <person name="Tran Van P."/>
        </authorList>
    </citation>
    <scope>NUCLEOTIDE SEQUENCE</scope>
</reference>
<dbReference type="Proteomes" id="UP000678499">
    <property type="component" value="Unassembled WGS sequence"/>
</dbReference>
<proteinExistence type="predicted"/>
<dbReference type="EMBL" id="OA888284">
    <property type="protein sequence ID" value="CAD7283837.1"/>
    <property type="molecule type" value="Genomic_DNA"/>
</dbReference>
<dbReference type="EMBL" id="CAJPEX010006247">
    <property type="protein sequence ID" value="CAG0923989.1"/>
    <property type="molecule type" value="Genomic_DNA"/>
</dbReference>